<evidence type="ECO:0000313" key="3">
    <source>
        <dbReference type="Proteomes" id="UP001164743"/>
    </source>
</evidence>
<dbReference type="Proteomes" id="UP001164743">
    <property type="component" value="Chromosome 3A"/>
</dbReference>
<dbReference type="RefSeq" id="XP_053018210.1">
    <property type="nucleotide sequence ID" value="XM_053167133.1"/>
</dbReference>
<dbReference type="EMBL" id="CP110423">
    <property type="protein sequence ID" value="WAQ82655.1"/>
    <property type="molecule type" value="Genomic_DNA"/>
</dbReference>
<organism evidence="2 3">
    <name type="scientific">Puccinia triticina</name>
    <dbReference type="NCBI Taxonomy" id="208348"/>
    <lineage>
        <taxon>Eukaryota</taxon>
        <taxon>Fungi</taxon>
        <taxon>Dikarya</taxon>
        <taxon>Basidiomycota</taxon>
        <taxon>Pucciniomycotina</taxon>
        <taxon>Pucciniomycetes</taxon>
        <taxon>Pucciniales</taxon>
        <taxon>Pucciniaceae</taxon>
        <taxon>Puccinia</taxon>
    </lineage>
</organism>
<feature type="compositionally biased region" description="Low complexity" evidence="1">
    <location>
        <begin position="26"/>
        <end position="37"/>
    </location>
</feature>
<protein>
    <recommendedName>
        <fullName evidence="4">Nascent polypeptide-associated complex subunit alpha-like UBA domain-containing protein</fullName>
    </recommendedName>
</protein>
<accession>A0ABY7CFN8</accession>
<evidence type="ECO:0000313" key="2">
    <source>
        <dbReference type="EMBL" id="WAQ82655.1"/>
    </source>
</evidence>
<reference evidence="2" key="1">
    <citation type="submission" date="2022-10" db="EMBL/GenBank/DDBJ databases">
        <title>Puccinia triticina Genome sequencing and assembly.</title>
        <authorList>
            <person name="Li C."/>
        </authorList>
    </citation>
    <scope>NUCLEOTIDE SEQUENCE</scope>
    <source>
        <strain evidence="2">Pt15</strain>
    </source>
</reference>
<keyword evidence="3" id="KW-1185">Reference proteome</keyword>
<name>A0ABY7CFN8_9BASI</name>
<evidence type="ECO:0008006" key="4">
    <source>
        <dbReference type="Google" id="ProtNLM"/>
    </source>
</evidence>
<gene>
    <name evidence="2" type="ORF">PtA15_3A18</name>
</gene>
<evidence type="ECO:0000256" key="1">
    <source>
        <dbReference type="SAM" id="MobiDB-lite"/>
    </source>
</evidence>
<dbReference type="GeneID" id="77808017"/>
<sequence length="164" mass="17354">MLDIDELAGNVLGSALNLPAPAESLAAGANPKNPAAKKTSRSVKSRLSLAVEKASLKARAGNQSEDEEEDDDPQIIACLRAAEERGEEMDIDAETKAKLLKEALEAQIAGDSAKADQILAKIHLKSDTTTAGPATKEIAATKRNQDEEEIGSRVKENGAVFYKA</sequence>
<feature type="region of interest" description="Disordered" evidence="1">
    <location>
        <begin position="24"/>
        <end position="44"/>
    </location>
</feature>
<proteinExistence type="predicted"/>